<dbReference type="InterPro" id="IPR027414">
    <property type="entry name" value="GH95_N_dom"/>
</dbReference>
<comment type="caution">
    <text evidence="5">The sequence shown here is derived from an EMBL/GenBank/DDBJ whole genome shotgun (WGS) entry which is preliminary data.</text>
</comment>
<dbReference type="GO" id="GO:0004560">
    <property type="term" value="F:alpha-L-fucosidase activity"/>
    <property type="evidence" value="ECO:0007669"/>
    <property type="project" value="InterPro"/>
</dbReference>
<dbReference type="InterPro" id="IPR012341">
    <property type="entry name" value="6hp_glycosidase-like_sf"/>
</dbReference>
<dbReference type="PIRSF" id="PIRSF007663">
    <property type="entry name" value="UCP007663"/>
    <property type="match status" value="1"/>
</dbReference>
<feature type="domain" description="Alpha fucosidase A-like C-terminal" evidence="3">
    <location>
        <begin position="710"/>
        <end position="776"/>
    </location>
</feature>
<dbReference type="Proteomes" id="UP000610931">
    <property type="component" value="Unassembled WGS sequence"/>
</dbReference>
<evidence type="ECO:0000259" key="3">
    <source>
        <dbReference type="Pfam" id="PF21307"/>
    </source>
</evidence>
<sequence length="794" mass="90954">MKYFQLFLFSLFFASSFAQENLLWYNTPASNEGKASWLKESLNRRHKNNPDKAWENFALPIGNGSIGAMIFGGIEEERIQFNEKTVWEGGPRVRGYHPSDKTGGWEHLRAIRKLVFEKKYDEAEALASEHLKGTYENSDIDNPFYGKYQTFGECYFKTGIEESKVTDYKRFLDIGNGISGVDFKYNDVIFSRRYFVSYPDQVMVLKFSANKAGQQNIVFSMDSPHKNKTTYLKDEILFEGNLEHNNMPLVCRIKVKIKGGNVISVGDEIQITQADEVVFILSSDTDYQLAPPSYSGENPMKNTRKTISKATKKTYQKLLENHLADYSRIYNRVKLNLNGEDKSNIPTDERLEAYEKNPIDKGLEELYYNYGRYLLISSSREGNLPANLQGIWSNEIVPAWQADYHLNINLQMNYWNAEQANLSECNIPMLKFIENLSKEGRRTAKAYFNADGWNSNITTNAYGFTAPNNGNYMFWSYFPLSGAWLTQHIWDHYEFTMDKKYLKEIGYPILKGQAQFLSDYLVEDPEDGTLVSNPSWSPEHGKVSVGATMDHQMARGALRFASKAASVLKVDFDLAKQWENMSKRISPDRIGQYGQLQEWKEDRDDPKNQHRHVSHLFGVYPGRQINPTITPKLANAAIKSLEFRGDKATGWSIGWKINLWARFLKGDRAHKLLENMLRYRTAKNLFCLHPPFQIDGNFGAAAGITEMLLQSQNGEVHLLPALPKIWDKGSVKGLKARGNYTIDIEWNEGKLLSAKIKSNTSGVCKIRYKDKIVQIKMNFDEVITLDENLNGLSK</sequence>
<dbReference type="EMBL" id="JAELVQ010000016">
    <property type="protein sequence ID" value="MBJ6368887.1"/>
    <property type="molecule type" value="Genomic_DNA"/>
</dbReference>
<dbReference type="Pfam" id="PF21307">
    <property type="entry name" value="Glyco_hydro_95_C"/>
    <property type="match status" value="1"/>
</dbReference>
<feature type="signal peptide" evidence="1">
    <location>
        <begin position="1"/>
        <end position="18"/>
    </location>
</feature>
<evidence type="ECO:0000259" key="2">
    <source>
        <dbReference type="Pfam" id="PF14498"/>
    </source>
</evidence>
<dbReference type="Pfam" id="PF14498">
    <property type="entry name" value="Glyco_hyd_65N_2"/>
    <property type="match status" value="1"/>
</dbReference>
<name>A0A8J7J357_9FLAO</name>
<dbReference type="InterPro" id="IPR049053">
    <property type="entry name" value="AFCA-like_C"/>
</dbReference>
<dbReference type="SUPFAM" id="SSF48208">
    <property type="entry name" value="Six-hairpin glycosidases"/>
    <property type="match status" value="1"/>
</dbReference>
<evidence type="ECO:0000256" key="1">
    <source>
        <dbReference type="SAM" id="SignalP"/>
    </source>
</evidence>
<keyword evidence="6" id="KW-1185">Reference proteome</keyword>
<dbReference type="GO" id="GO:0005975">
    <property type="term" value="P:carbohydrate metabolic process"/>
    <property type="evidence" value="ECO:0007669"/>
    <property type="project" value="InterPro"/>
</dbReference>
<accession>A0A8J7J357</accession>
<dbReference type="FunFam" id="1.50.10.10:FF:000028">
    <property type="entry name" value="Alpha-L-fucosidase 2"/>
    <property type="match status" value="1"/>
</dbReference>
<feature type="domain" description="Glycosyl hydrolase family 95 N-terminal" evidence="2">
    <location>
        <begin position="23"/>
        <end position="288"/>
    </location>
</feature>
<evidence type="ECO:0000259" key="4">
    <source>
        <dbReference type="Pfam" id="PF22124"/>
    </source>
</evidence>
<dbReference type="PANTHER" id="PTHR31084:SF19">
    <property type="entry name" value="GLYCOSYL HYDROLASE FAMILY 95 N-TERMINAL DOMAIN-CONTAINING PROTEIN"/>
    <property type="match status" value="1"/>
</dbReference>
<keyword evidence="1" id="KW-0732">Signal</keyword>
<dbReference type="Pfam" id="PF22124">
    <property type="entry name" value="Glyco_hydro_95_cat"/>
    <property type="match status" value="1"/>
</dbReference>
<keyword evidence="5" id="KW-0378">Hydrolase</keyword>
<dbReference type="Gene3D" id="2.70.98.50">
    <property type="entry name" value="putative glycoside hydrolase family protein from bacillus halodurans"/>
    <property type="match status" value="1"/>
</dbReference>
<evidence type="ECO:0000313" key="6">
    <source>
        <dbReference type="Proteomes" id="UP000610931"/>
    </source>
</evidence>
<dbReference type="RefSeq" id="WP_199115646.1">
    <property type="nucleotide sequence ID" value="NZ_JAELVQ010000016.1"/>
</dbReference>
<dbReference type="Gene3D" id="1.50.10.10">
    <property type="match status" value="1"/>
</dbReference>
<feature type="chain" id="PRO_5035163144" evidence="1">
    <location>
        <begin position="19"/>
        <end position="794"/>
    </location>
</feature>
<dbReference type="AlphaFoldDB" id="A0A8J7J357"/>
<feature type="domain" description="Glycosyl hydrolase family 95 catalytic" evidence="4">
    <location>
        <begin position="314"/>
        <end position="708"/>
    </location>
</feature>
<evidence type="ECO:0000313" key="5">
    <source>
        <dbReference type="EMBL" id="MBJ6368887.1"/>
    </source>
</evidence>
<organism evidence="5 6">
    <name type="scientific">Snuella sedimenti</name>
    <dbReference type="NCBI Taxonomy" id="2798802"/>
    <lineage>
        <taxon>Bacteria</taxon>
        <taxon>Pseudomonadati</taxon>
        <taxon>Bacteroidota</taxon>
        <taxon>Flavobacteriia</taxon>
        <taxon>Flavobacteriales</taxon>
        <taxon>Flavobacteriaceae</taxon>
        <taxon>Snuella</taxon>
    </lineage>
</organism>
<dbReference type="InterPro" id="IPR016518">
    <property type="entry name" value="Alpha-L-fucosidase"/>
</dbReference>
<protein>
    <submittedName>
        <fullName evidence="5">Glycoside hydrolase family 95 protein</fullName>
    </submittedName>
</protein>
<proteinExistence type="predicted"/>
<reference evidence="5" key="1">
    <citation type="submission" date="2020-12" db="EMBL/GenBank/DDBJ databases">
        <title>Snuella sp. nov., isolated from sediment in Incheon.</title>
        <authorList>
            <person name="Kim W."/>
        </authorList>
    </citation>
    <scope>NUCLEOTIDE SEQUENCE</scope>
    <source>
        <strain evidence="5">CAU 1569</strain>
    </source>
</reference>
<dbReference type="InterPro" id="IPR054363">
    <property type="entry name" value="GH95_cat"/>
</dbReference>
<gene>
    <name evidence="5" type="ORF">JF259_12390</name>
</gene>
<dbReference type="InterPro" id="IPR008928">
    <property type="entry name" value="6-hairpin_glycosidase_sf"/>
</dbReference>
<dbReference type="PANTHER" id="PTHR31084">
    <property type="entry name" value="ALPHA-L-FUCOSIDASE 2"/>
    <property type="match status" value="1"/>
</dbReference>